<dbReference type="InterPro" id="IPR035917">
    <property type="entry name" value="YjbQ-like_sf"/>
</dbReference>
<keyword evidence="3" id="KW-1185">Reference proteome</keyword>
<comment type="similarity">
    <text evidence="1">Belongs to the UPF0047 family.</text>
</comment>
<dbReference type="Gene3D" id="2.60.120.460">
    <property type="entry name" value="YjbQ-like"/>
    <property type="match status" value="1"/>
</dbReference>
<dbReference type="Pfam" id="PF01894">
    <property type="entry name" value="YjbQ"/>
    <property type="match status" value="1"/>
</dbReference>
<reference evidence="2 3" key="1">
    <citation type="submission" date="2022-11" db="EMBL/GenBank/DDBJ databases">
        <title>Minimal conservation of predation-associated metabolite biosynthetic gene clusters underscores biosynthetic potential of Myxococcota including descriptions for ten novel species: Archangium lansinium sp. nov., Myxococcus landrumus sp. nov., Nannocystis bai.</title>
        <authorList>
            <person name="Ahearne A."/>
            <person name="Stevens C."/>
            <person name="Dowd S."/>
        </authorList>
    </citation>
    <scope>NUCLEOTIDE SEQUENCE [LARGE SCALE GENOMIC DNA]</scope>
    <source>
        <strain evidence="2 3">NCELM</strain>
    </source>
</reference>
<dbReference type="Proteomes" id="UP001217838">
    <property type="component" value="Unassembled WGS sequence"/>
</dbReference>
<dbReference type="NCBIfam" id="TIGR00149">
    <property type="entry name" value="TIGR00149_YjbQ"/>
    <property type="match status" value="1"/>
</dbReference>
<sequence length="141" mass="15677">MTLSLESHELEVGTRGRGLVDVTAEVQAFVRDCKVRHGLCTVFIHHTSASLLITENADPEVHRDLERLFSRLAPDGDPLFRHDAEGPDDMPAHVRSALTQTSLAIPVQAGRCALGTWQGIYLWEHRHAGHRRRLTLTVIGS</sequence>
<dbReference type="PROSITE" id="PS01314">
    <property type="entry name" value="UPF0047"/>
    <property type="match status" value="1"/>
</dbReference>
<accession>A0ABT5B847</accession>
<evidence type="ECO:0000256" key="1">
    <source>
        <dbReference type="ARBA" id="ARBA00005534"/>
    </source>
</evidence>
<dbReference type="EMBL" id="JAQNDN010000010">
    <property type="protein sequence ID" value="MDC0670295.1"/>
    <property type="molecule type" value="Genomic_DNA"/>
</dbReference>
<evidence type="ECO:0000313" key="2">
    <source>
        <dbReference type="EMBL" id="MDC0670295.1"/>
    </source>
</evidence>
<organism evidence="2 3">
    <name type="scientific">Nannocystis radixulma</name>
    <dbReference type="NCBI Taxonomy" id="2995305"/>
    <lineage>
        <taxon>Bacteria</taxon>
        <taxon>Pseudomonadati</taxon>
        <taxon>Myxococcota</taxon>
        <taxon>Polyangia</taxon>
        <taxon>Nannocystales</taxon>
        <taxon>Nannocystaceae</taxon>
        <taxon>Nannocystis</taxon>
    </lineage>
</organism>
<dbReference type="InterPro" id="IPR001602">
    <property type="entry name" value="UPF0047_YjbQ-like"/>
</dbReference>
<comment type="caution">
    <text evidence="2">The sequence shown here is derived from an EMBL/GenBank/DDBJ whole genome shotgun (WGS) entry which is preliminary data.</text>
</comment>
<dbReference type="SUPFAM" id="SSF111038">
    <property type="entry name" value="YjbQ-like"/>
    <property type="match status" value="1"/>
</dbReference>
<protein>
    <submittedName>
        <fullName evidence="2">Secondary thiamine-phosphate synthase enzyme YjbQ</fullName>
    </submittedName>
</protein>
<dbReference type="PIRSF" id="PIRSF004681">
    <property type="entry name" value="UCP004681"/>
    <property type="match status" value="1"/>
</dbReference>
<proteinExistence type="inferred from homology"/>
<evidence type="ECO:0000313" key="3">
    <source>
        <dbReference type="Proteomes" id="UP001217838"/>
    </source>
</evidence>
<dbReference type="RefSeq" id="WP_267683495.1">
    <property type="nucleotide sequence ID" value="NZ_JAQNDN010000010.1"/>
</dbReference>
<dbReference type="PANTHER" id="PTHR30615">
    <property type="entry name" value="UNCHARACTERIZED PROTEIN YJBQ-RELATED"/>
    <property type="match status" value="1"/>
</dbReference>
<dbReference type="PANTHER" id="PTHR30615:SF8">
    <property type="entry name" value="UPF0047 PROTEIN C4A8.02C"/>
    <property type="match status" value="1"/>
</dbReference>
<name>A0ABT5B847_9BACT</name>
<gene>
    <name evidence="2" type="ORF">POL58_21245</name>
</gene>